<name>A0AAE3K969_9EURY</name>
<reference evidence="2" key="1">
    <citation type="journal article" date="2022" name="Syst. Appl. Microbiol.">
        <title>Natronocalculus amylovorans gen. nov., sp. nov., and Natranaeroarchaeum aerophilus sp. nov., dominant culturable amylolytic natronoarchaea from hypersaline soda lakes in southwestern Siberia.</title>
        <authorList>
            <person name="Sorokin D.Y."/>
            <person name="Elcheninov A.G."/>
            <person name="Khizhniak T.V."/>
            <person name="Koenen M."/>
            <person name="Bale N.J."/>
            <person name="Damste J.S.S."/>
            <person name="Kublanov I.V."/>
        </authorList>
    </citation>
    <scope>NUCLEOTIDE SEQUENCE</scope>
    <source>
        <strain evidence="2">AArc-St2</strain>
    </source>
</reference>
<evidence type="ECO:0000313" key="2">
    <source>
        <dbReference type="EMBL" id="MCL9818052.1"/>
    </source>
</evidence>
<dbReference type="AlphaFoldDB" id="A0AAE3K969"/>
<dbReference type="RefSeq" id="WP_250585488.1">
    <property type="nucleotide sequence ID" value="NZ_JAKRVX010000007.1"/>
</dbReference>
<feature type="transmembrane region" description="Helical" evidence="1">
    <location>
        <begin position="12"/>
        <end position="27"/>
    </location>
</feature>
<proteinExistence type="predicted"/>
<dbReference type="EMBL" id="JAKRVX010000007">
    <property type="protein sequence ID" value="MCL9818052.1"/>
    <property type="molecule type" value="Genomic_DNA"/>
</dbReference>
<dbReference type="Proteomes" id="UP001203207">
    <property type="component" value="Unassembled WGS sequence"/>
</dbReference>
<feature type="transmembrane region" description="Helical" evidence="1">
    <location>
        <begin position="39"/>
        <end position="56"/>
    </location>
</feature>
<comment type="caution">
    <text evidence="2">The sequence shown here is derived from an EMBL/GenBank/DDBJ whole genome shotgun (WGS) entry which is preliminary data.</text>
</comment>
<sequence length="102" mass="11487">MIDWVGGEQNLVGIIIPLSGICILLIIPKITETNRSRRYFLPAFIFWLGFQLLIGLEQGTLISFPHPIGLLSAGFLLIGFFTLMTFGLFAAWHERDPYIFSA</sequence>
<keyword evidence="3" id="KW-1185">Reference proteome</keyword>
<gene>
    <name evidence="2" type="ORF">AArcSt2_14005</name>
</gene>
<evidence type="ECO:0000313" key="3">
    <source>
        <dbReference type="Proteomes" id="UP001203207"/>
    </source>
</evidence>
<reference evidence="2" key="2">
    <citation type="submission" date="2022-02" db="EMBL/GenBank/DDBJ databases">
        <authorList>
            <person name="Elcheninov A.G."/>
            <person name="Sorokin D.Y."/>
            <person name="Kublanov I.V."/>
        </authorList>
    </citation>
    <scope>NUCLEOTIDE SEQUENCE</scope>
    <source>
        <strain evidence="2">AArc-St2</strain>
    </source>
</reference>
<keyword evidence="1" id="KW-0472">Membrane</keyword>
<organism evidence="2 3">
    <name type="scientific">Natronocalculus amylovorans</name>
    <dbReference type="NCBI Taxonomy" id="2917812"/>
    <lineage>
        <taxon>Archaea</taxon>
        <taxon>Methanobacteriati</taxon>
        <taxon>Methanobacteriota</taxon>
        <taxon>Stenosarchaea group</taxon>
        <taxon>Halobacteria</taxon>
        <taxon>Halobacteriales</taxon>
        <taxon>Haloferacaceae</taxon>
        <taxon>Natronocalculus</taxon>
    </lineage>
</organism>
<keyword evidence="1" id="KW-1133">Transmembrane helix</keyword>
<keyword evidence="1" id="KW-0812">Transmembrane</keyword>
<accession>A0AAE3K969</accession>
<evidence type="ECO:0000256" key="1">
    <source>
        <dbReference type="SAM" id="Phobius"/>
    </source>
</evidence>
<feature type="transmembrane region" description="Helical" evidence="1">
    <location>
        <begin position="68"/>
        <end position="92"/>
    </location>
</feature>
<protein>
    <submittedName>
        <fullName evidence="2">Uncharacterized protein</fullName>
    </submittedName>
</protein>